<name>A0A553NLS2_9TELE</name>
<protein>
    <recommendedName>
        <fullName evidence="7">SURP motif domain-containing protein</fullName>
    </recommendedName>
</protein>
<organism evidence="8 9">
    <name type="scientific">Danionella cerebrum</name>
    <dbReference type="NCBI Taxonomy" id="2873325"/>
    <lineage>
        <taxon>Eukaryota</taxon>
        <taxon>Metazoa</taxon>
        <taxon>Chordata</taxon>
        <taxon>Craniata</taxon>
        <taxon>Vertebrata</taxon>
        <taxon>Euteleostomi</taxon>
        <taxon>Actinopterygii</taxon>
        <taxon>Neopterygii</taxon>
        <taxon>Teleostei</taxon>
        <taxon>Ostariophysi</taxon>
        <taxon>Cypriniformes</taxon>
        <taxon>Danionidae</taxon>
        <taxon>Danioninae</taxon>
        <taxon>Danionella</taxon>
    </lineage>
</organism>
<sequence length="1896" mass="211282">MPDLNSAFSISPNKGTLRPNSKPTSVQITYQNDKEFCLKDNPIIRCQVIEPSLDGGETITSIPIKVTIHAVFSKYSISPTTDINFGPLTFGSRKRQTLTVENKGNFEMRFTIRLCKNLPGAAQKKGLVNKKASKDSYTTKPSSASEVRHNVQADTGMSPQTFLTCGVFSLSPCIGVLLPGAHHVVNVDCKADNVGNYEEYLTIDISDRDPSDNPDGVPYKLLADVCLPGIASTDFASIFEEHRICQYSSMLQCEQFRDSPCVYVQEENKFIFNSVLVGQSAKARFRLTNPGKVLCELTLAIKTTKTTTQNVEAFEVTPTKLSISNHSHTFVTVTFSPLAMHSYHAVFEAVLKGSGSQSAAHKPRALVFDLIGEGNLPTVTVLKPVQRTNQGHPVLQFRRLLVGREQTLPLVINNNGSIPAQLAKKFEANMRLLIKDNRYDQTVVQLMGEGYHDIIILDNIGGRAQQDNNESQSDLLNFGDCHVGQTYQESFTMINPSSSRVLRFEWLPNGPQLIFSPRIGHLHAECSKVVTVTFCSELPIDLKAQTIKCNVSSITFQQPVDQVPDWDDCHRTVKWVDVDKPIQQPTKRKIVATDPEPLHSVVENSSKEVELRIIATCDYVQYHCDTRPILFKDTMLYQTRVFQLQMENKGSVKLEYSWQVLMDTRGKKTFFDNGGRTCQSAQGSRTPERPASSLQSVSSLLHGNPELPPFSVEPGRGFIGPGASEMFYIRFSPLEVAEFEASLVCSIANLKDEQSPVITVSGRSLLPYCHFKIMESDYLTGNRRKYESLNPHSVDPNTKVIEFTSMGIGTSFGIINPTNKPFSFIWRCEDSGKSPFNCLTPSKSIQPGKEVKVSFEYQVLSLDLVESCWTFFISEHNLSLPFLLVGSAREPVVYIDRPHINMGTLLIGCQSNQTIYLVNKEEEPFKFMVQESSCYSDGYQEMLVLEPKEGTVPPRDRIPLILRITPTREGEVEFNLAVSVRRKLQPLTMNVKGECYSMNAHVRYESPEGSSTELSSNQIHLVDFKQVELNDKSTCMFVVSNSGKFSLDVEYELTGPAALQLHLQVQPKFDTVPVGGKASCSVTFCPQKKCVLKDLTFFIKIKNGAVFECKLVAAAIAPDLSFSFLKHNFGTHFIYFSGMVPATQTLVISNRTSRGISLDCMFSNTPVLEVNFTPQVLQPGNSMEVIFSFFPQNAVHYHEKVVFEMNKCAKQVVEILGQGVEMKLELEDIKQRVINFGALQMGQRSQKLVPLVNNNHCPLTFCLRKESDNSLQDPKILSIHPESQVTLKGGGGRCVVEILFSPKHRMPPFTEDLQIECLGAVRTLLVMKGCCQAVEVRLDTDYLQFGAVVQRCHATRRIIMQNTGDIGARFKWDMKSFAPDFIIFPSEGYITPGMEVSLEVTFAPTLLRQDIRYEGLRCAVEGGKSLKLTLTGSCIVAPVATEVVHFVCPVRSRCTQSIALPNRINQQWTLKCVIEGEHWSGDPTIQIEPSHPNTYEIAYKPLVMTPDGERHEGSVFFCFPDGSGILYILQGTAEAPKPEGTISEEIKCKTKHTQTVPVHNWLPRTQRFRAVRELIKPDRSDDTVSLKGLEYIDVPALDTRNYSLSFFTYKEGQYSAKVTFKNETSGEYLFYNFNFKATAPGVISTRELCTRVRQITAGSVEVENPLQVDVSFSVECQNTDISIPPQFFVPSHTKALPAPYEKTIYFRSALGSKESGTAKFINFSRVKTEYICKTDNPSFTVEKLVKTPAGNIAGNDVSVMVHFEPSQLGDIQSLLTIVSESGGEYIIPLHGTCTPPKAQGPFTIISGSSISIAFKNVFQQTTTFSFQADNPAFNVKGTETILPQKTQHIQVTFDGPPVGSKGPCHGKLTISCPRMEGHGQGIYWVYYLKGCSPEKT</sequence>
<dbReference type="Gene3D" id="2.60.40.10">
    <property type="entry name" value="Immunoglobulins"/>
    <property type="match status" value="9"/>
</dbReference>
<feature type="region of interest" description="Disordered" evidence="6">
    <location>
        <begin position="1"/>
        <end position="24"/>
    </location>
</feature>
<evidence type="ECO:0000259" key="7">
    <source>
        <dbReference type="PROSITE" id="PS50128"/>
    </source>
</evidence>
<dbReference type="EMBL" id="SRMA01026851">
    <property type="protein sequence ID" value="TRY66381.1"/>
    <property type="molecule type" value="Genomic_DNA"/>
</dbReference>
<evidence type="ECO:0000256" key="6">
    <source>
        <dbReference type="SAM" id="MobiDB-lite"/>
    </source>
</evidence>
<comment type="subcellular location">
    <subcellularLocation>
        <location evidence="1">Cell projection</location>
        <location evidence="1">Cilium</location>
    </subcellularLocation>
    <subcellularLocation>
        <location evidence="2">Cytoplasm</location>
    </subcellularLocation>
</comment>
<evidence type="ECO:0000256" key="1">
    <source>
        <dbReference type="ARBA" id="ARBA00004138"/>
    </source>
</evidence>
<feature type="region of interest" description="Disordered" evidence="6">
    <location>
        <begin position="676"/>
        <end position="696"/>
    </location>
</feature>
<gene>
    <name evidence="8" type="ORF">DNTS_003349</name>
</gene>
<dbReference type="GO" id="GO:0003341">
    <property type="term" value="P:cilium movement"/>
    <property type="evidence" value="ECO:0007669"/>
    <property type="project" value="TreeGrafter"/>
</dbReference>
<dbReference type="OrthoDB" id="442692at2759"/>
<dbReference type="GO" id="GO:1904158">
    <property type="term" value="P:axonemal central apparatus assembly"/>
    <property type="evidence" value="ECO:0007669"/>
    <property type="project" value="TreeGrafter"/>
</dbReference>
<dbReference type="Proteomes" id="UP000316079">
    <property type="component" value="Unassembled WGS sequence"/>
</dbReference>
<evidence type="ECO:0000256" key="3">
    <source>
        <dbReference type="ARBA" id="ARBA00022490"/>
    </source>
</evidence>
<keyword evidence="3" id="KW-0963">Cytoplasm</keyword>
<dbReference type="PANTHER" id="PTHR23053:SF0">
    <property type="entry name" value="HYDROCEPHALUS-INDUCING PROTEIN HOMOLOG"/>
    <property type="match status" value="1"/>
</dbReference>
<dbReference type="InterPro" id="IPR053879">
    <property type="entry name" value="HYDIN_VesB_CFA65-like_Ig"/>
</dbReference>
<dbReference type="InterPro" id="IPR033305">
    <property type="entry name" value="Hydin-like"/>
</dbReference>
<keyword evidence="4" id="KW-0969">Cilium</keyword>
<dbReference type="PROSITE" id="PS50128">
    <property type="entry name" value="SURP"/>
    <property type="match status" value="1"/>
</dbReference>
<evidence type="ECO:0000256" key="2">
    <source>
        <dbReference type="ARBA" id="ARBA00004496"/>
    </source>
</evidence>
<dbReference type="Pfam" id="PF22544">
    <property type="entry name" value="HYDIN_VesB_CFA65-like_Ig"/>
    <property type="match status" value="1"/>
</dbReference>
<keyword evidence="5" id="KW-0966">Cell projection</keyword>
<dbReference type="GO" id="GO:0005930">
    <property type="term" value="C:axoneme"/>
    <property type="evidence" value="ECO:0007669"/>
    <property type="project" value="TreeGrafter"/>
</dbReference>
<keyword evidence="9" id="KW-1185">Reference proteome</keyword>
<feature type="domain" description="SURP motif" evidence="7">
    <location>
        <begin position="1091"/>
        <end position="1135"/>
    </location>
</feature>
<dbReference type="GO" id="GO:0003723">
    <property type="term" value="F:RNA binding"/>
    <property type="evidence" value="ECO:0007669"/>
    <property type="project" value="InterPro"/>
</dbReference>
<dbReference type="InterPro" id="IPR013783">
    <property type="entry name" value="Ig-like_fold"/>
</dbReference>
<dbReference type="GO" id="GO:0006396">
    <property type="term" value="P:RNA processing"/>
    <property type="evidence" value="ECO:0007669"/>
    <property type="project" value="InterPro"/>
</dbReference>
<comment type="caution">
    <text evidence="8">The sequence shown here is derived from an EMBL/GenBank/DDBJ whole genome shotgun (WGS) entry which is preliminary data.</text>
</comment>
<dbReference type="STRING" id="623744.A0A553NLS2"/>
<evidence type="ECO:0000313" key="8">
    <source>
        <dbReference type="EMBL" id="TRY66381.1"/>
    </source>
</evidence>
<feature type="compositionally biased region" description="Polar residues" evidence="6">
    <location>
        <begin position="676"/>
        <end position="685"/>
    </location>
</feature>
<dbReference type="InterPro" id="IPR000061">
    <property type="entry name" value="Surp"/>
</dbReference>
<evidence type="ECO:0000256" key="4">
    <source>
        <dbReference type="ARBA" id="ARBA00023069"/>
    </source>
</evidence>
<accession>A0A553NLS2</accession>
<evidence type="ECO:0000313" key="9">
    <source>
        <dbReference type="Proteomes" id="UP000316079"/>
    </source>
</evidence>
<dbReference type="PANTHER" id="PTHR23053">
    <property type="entry name" value="DLEC1 DELETED IN LUNG AND ESOPHAGEAL CANCER 1"/>
    <property type="match status" value="1"/>
</dbReference>
<reference evidence="8 9" key="1">
    <citation type="journal article" date="2019" name="Sci. Data">
        <title>Hybrid genome assembly and annotation of Danionella translucida.</title>
        <authorList>
            <person name="Kadobianskyi M."/>
            <person name="Schulze L."/>
            <person name="Schuelke M."/>
            <person name="Judkewitz B."/>
        </authorList>
    </citation>
    <scope>NUCLEOTIDE SEQUENCE [LARGE SCALE GENOMIC DNA]</scope>
    <source>
        <strain evidence="8 9">Bolton</strain>
    </source>
</reference>
<evidence type="ECO:0000256" key="5">
    <source>
        <dbReference type="ARBA" id="ARBA00023273"/>
    </source>
</evidence>
<proteinExistence type="predicted"/>